<feature type="signal peptide" evidence="12">
    <location>
        <begin position="1"/>
        <end position="22"/>
    </location>
</feature>
<feature type="region of interest" description="Disordered" evidence="11">
    <location>
        <begin position="674"/>
        <end position="697"/>
    </location>
</feature>
<dbReference type="InterPro" id="IPR050542">
    <property type="entry name" value="Glycosyl_Hydrlase18_Chitinase"/>
</dbReference>
<keyword evidence="15" id="KW-1185">Reference proteome</keyword>
<dbReference type="InterPro" id="IPR001223">
    <property type="entry name" value="Glyco_hydro18_cat"/>
</dbReference>
<keyword evidence="6" id="KW-0119">Carbohydrate metabolism</keyword>
<evidence type="ECO:0000256" key="12">
    <source>
        <dbReference type="SAM" id="SignalP"/>
    </source>
</evidence>
<dbReference type="OrthoDB" id="6020543at2759"/>
<evidence type="ECO:0000259" key="13">
    <source>
        <dbReference type="PROSITE" id="PS51910"/>
    </source>
</evidence>
<dbReference type="CDD" id="cd02877">
    <property type="entry name" value="GH18_hevamine_XipI_class_III"/>
    <property type="match status" value="1"/>
</dbReference>
<evidence type="ECO:0000313" key="14">
    <source>
        <dbReference type="EMBL" id="QRC91362.1"/>
    </source>
</evidence>
<reference evidence="15" key="1">
    <citation type="journal article" date="2021" name="BMC Genomics">
        <title>Chromosome-level genome assembly and manually-curated proteome of model necrotroph Parastagonospora nodorum Sn15 reveals a genome-wide trove of candidate effector homologs, and redundancy of virulence-related functions within an accessory chromosome.</title>
        <authorList>
            <person name="Bertazzoni S."/>
            <person name="Jones D.A.B."/>
            <person name="Phan H.T."/>
            <person name="Tan K.-C."/>
            <person name="Hane J.K."/>
        </authorList>
    </citation>
    <scope>NUCLEOTIDE SEQUENCE [LARGE SCALE GENOMIC DNA]</scope>
    <source>
        <strain evidence="15">SN15 / ATCC MYA-4574 / FGSC 10173)</strain>
    </source>
</reference>
<accession>A0A7U2HX53</accession>
<feature type="region of interest" description="Disordered" evidence="11">
    <location>
        <begin position="873"/>
        <end position="927"/>
    </location>
</feature>
<dbReference type="InterPro" id="IPR045321">
    <property type="entry name" value="Cts1-like"/>
</dbReference>
<dbReference type="GO" id="GO:0000272">
    <property type="term" value="P:polysaccharide catabolic process"/>
    <property type="evidence" value="ECO:0007669"/>
    <property type="project" value="UniProtKB-KW"/>
</dbReference>
<dbReference type="GO" id="GO:0005576">
    <property type="term" value="C:extracellular region"/>
    <property type="evidence" value="ECO:0007669"/>
    <property type="project" value="UniProtKB-ARBA"/>
</dbReference>
<evidence type="ECO:0000256" key="8">
    <source>
        <dbReference type="ARBA" id="ARBA00023326"/>
    </source>
</evidence>
<feature type="region of interest" description="Disordered" evidence="11">
    <location>
        <begin position="503"/>
        <end position="524"/>
    </location>
</feature>
<dbReference type="GO" id="GO:0006032">
    <property type="term" value="P:chitin catabolic process"/>
    <property type="evidence" value="ECO:0007669"/>
    <property type="project" value="UniProtKB-KW"/>
</dbReference>
<comment type="similarity">
    <text evidence="9">Belongs to the glycosyl hydrolase 18 family. Chitinase class III subfamily.</text>
</comment>
<evidence type="ECO:0000256" key="6">
    <source>
        <dbReference type="ARBA" id="ARBA00023277"/>
    </source>
</evidence>
<feature type="region of interest" description="Disordered" evidence="11">
    <location>
        <begin position="377"/>
        <end position="449"/>
    </location>
</feature>
<dbReference type="AlphaFoldDB" id="A0A7U2HX53"/>
<evidence type="ECO:0000256" key="9">
    <source>
        <dbReference type="ARBA" id="ARBA00025727"/>
    </source>
</evidence>
<evidence type="ECO:0000256" key="4">
    <source>
        <dbReference type="ARBA" id="ARBA00022801"/>
    </source>
</evidence>
<dbReference type="EC" id="3.2.1.14" evidence="2"/>
<dbReference type="Pfam" id="PF00704">
    <property type="entry name" value="Glyco_hydro_18"/>
    <property type="match status" value="1"/>
</dbReference>
<feature type="domain" description="GH18" evidence="13">
    <location>
        <begin position="30"/>
        <end position="356"/>
    </location>
</feature>
<evidence type="ECO:0000256" key="11">
    <source>
        <dbReference type="SAM" id="MobiDB-lite"/>
    </source>
</evidence>
<keyword evidence="12" id="KW-0732">Signal</keyword>
<gene>
    <name evidence="14" type="ORF">JI435_008650</name>
</gene>
<dbReference type="InterPro" id="IPR001579">
    <property type="entry name" value="Glyco_hydro_18_chit_AS"/>
</dbReference>
<dbReference type="EMBL" id="CP069023">
    <property type="protein sequence ID" value="QRC91362.1"/>
    <property type="molecule type" value="Genomic_DNA"/>
</dbReference>
<feature type="chain" id="PRO_5031260865" description="chitinase" evidence="12">
    <location>
        <begin position="23"/>
        <end position="1019"/>
    </location>
</feature>
<organism evidence="14 15">
    <name type="scientific">Phaeosphaeria nodorum (strain SN15 / ATCC MYA-4574 / FGSC 10173)</name>
    <name type="common">Glume blotch fungus</name>
    <name type="synonym">Parastagonospora nodorum</name>
    <dbReference type="NCBI Taxonomy" id="321614"/>
    <lineage>
        <taxon>Eukaryota</taxon>
        <taxon>Fungi</taxon>
        <taxon>Dikarya</taxon>
        <taxon>Ascomycota</taxon>
        <taxon>Pezizomycotina</taxon>
        <taxon>Dothideomycetes</taxon>
        <taxon>Pleosporomycetidae</taxon>
        <taxon>Pleosporales</taxon>
        <taxon>Pleosporineae</taxon>
        <taxon>Phaeosphaeriaceae</taxon>
        <taxon>Parastagonospora</taxon>
    </lineage>
</organism>
<evidence type="ECO:0000256" key="5">
    <source>
        <dbReference type="ARBA" id="ARBA00023024"/>
    </source>
</evidence>
<keyword evidence="4 10" id="KW-0378">Hydrolase</keyword>
<evidence type="ECO:0000313" key="15">
    <source>
        <dbReference type="Proteomes" id="UP000663193"/>
    </source>
</evidence>
<dbReference type="Proteomes" id="UP000663193">
    <property type="component" value="Chromosome 1"/>
</dbReference>
<dbReference type="CDD" id="cd11618">
    <property type="entry name" value="ChtBD1_1"/>
    <property type="match status" value="1"/>
</dbReference>
<evidence type="ECO:0000256" key="10">
    <source>
        <dbReference type="RuleBase" id="RU000489"/>
    </source>
</evidence>
<dbReference type="InterPro" id="IPR017853">
    <property type="entry name" value="GH"/>
</dbReference>
<name>A0A7U2HX53_PHANO</name>
<keyword evidence="5" id="KW-0146">Chitin degradation</keyword>
<dbReference type="Gene3D" id="3.30.60.10">
    <property type="entry name" value="Endochitinase-like"/>
    <property type="match status" value="1"/>
</dbReference>
<sequence>MPRSTISRAAAAVVALTSTVSAVYAPGGSNNVVMYWGQGNDQYPLSVACADPAIDVVTLGFVNGFPSKEGEYPATNFANACWGTYYPDPFDSEKKSGLLKDCPSINEGIAVCRKNNKKVLLSLGGGLPTNYYLPDEKTTTWFAKFLVGAFGPKQDGWTGPRPIGDEFVDGFDLDLEAEASKVPRPELISANYGFLVNELKRFNNDFLITAAPQCEVPDIRLFDAIKNAHFDMIFTQFYNTPKCSARQGFKELTPKKGDPPSTFTFENWAVWLSENSKNKAVKLYLGLPASPKGSPSYQDHYLKPNEANDLVAKWRFAQKTSPFFGGIMLWEHKVSADNVIDCKNYGAWMKDILSSKFGSTWTKGCVKTSSSATVASSTRLSSTRASSTRLSSTRASSTRASSTRASSTRASSTPASSTLASSTRVSSSSASSTPASSSIASSIPSSSSIASSTSASSSIASSIPSSSSIASSTSASSSVASSISASSSIASSTAASSTAASSTESSSSIASSTPASSAQGSSTIASSSTVSTTSAAVSPTATMPTVDGHCGDQGHGIVYTCHGYNNGNCCSQYGYCGGLGDAGAAYCGEGCNPLFGECDNTSQSSSVASSTSVASSSVASSSTVESSSATESSSTVEASSTVASSSSVASSSAIASSSVASSSIVSSTATSASSSASVSSSSYSETTPVATSSASQSSVIESSTLSVPYPSGNITYTPYPTGSASIVYPEDVSKSLYPHSSQTLTYSSQSGVHYPAGNATTPCTTSTAAPSSSSPAPMYGASSSAPAPVYGGQYPPSVTSMPGQNYPSYPASSTVKVITTTYVDACETGITTKTETITQTVCNKCKGDSVTSVYVCNKCGPAVVTYTITKPASPATDVPVVPTMPVQPSSPSHGGDKPQSPAKESTPSYGGERPHNTPTYEVPKKQEVPGASTTVEIVYITKTPIPMAPTVQHTPAMPYPSAPVQNGTSGYPVKPSGTGVATPTKPSSYTPPAQFTGAASHLSAGMAGLLAVVAGLFVL</sequence>
<dbReference type="PROSITE" id="PS01095">
    <property type="entry name" value="GH18_1"/>
    <property type="match status" value="1"/>
</dbReference>
<keyword evidence="8" id="KW-0624">Polysaccharide degradation</keyword>
<dbReference type="Gene3D" id="3.20.20.80">
    <property type="entry name" value="Glycosidases"/>
    <property type="match status" value="1"/>
</dbReference>
<dbReference type="PANTHER" id="PTHR45708">
    <property type="entry name" value="ENDOCHITINASE"/>
    <property type="match status" value="1"/>
</dbReference>
<keyword evidence="7 10" id="KW-0326">Glycosidase</keyword>
<protein>
    <recommendedName>
        <fullName evidence="2">chitinase</fullName>
        <ecNumber evidence="2">3.2.1.14</ecNumber>
    </recommendedName>
</protein>
<proteinExistence type="inferred from homology"/>
<dbReference type="PANTHER" id="PTHR45708:SF49">
    <property type="entry name" value="ENDOCHITINASE"/>
    <property type="match status" value="1"/>
</dbReference>
<dbReference type="SUPFAM" id="SSF57016">
    <property type="entry name" value="Plant lectins/antimicrobial peptides"/>
    <property type="match status" value="1"/>
</dbReference>
<dbReference type="GO" id="GO:0008061">
    <property type="term" value="F:chitin binding"/>
    <property type="evidence" value="ECO:0007669"/>
    <property type="project" value="UniProtKB-KW"/>
</dbReference>
<evidence type="ECO:0000256" key="1">
    <source>
        <dbReference type="ARBA" id="ARBA00000822"/>
    </source>
</evidence>
<evidence type="ECO:0000256" key="7">
    <source>
        <dbReference type="ARBA" id="ARBA00023295"/>
    </source>
</evidence>
<feature type="region of interest" description="Disordered" evidence="11">
    <location>
        <begin position="620"/>
        <end position="641"/>
    </location>
</feature>
<dbReference type="VEuPathDB" id="FungiDB:JI435_008650"/>
<keyword evidence="3" id="KW-0147">Chitin-binding</keyword>
<dbReference type="InterPro" id="IPR036861">
    <property type="entry name" value="Endochitinase-like_sf"/>
</dbReference>
<comment type="catalytic activity">
    <reaction evidence="1">
        <text>Random endo-hydrolysis of N-acetyl-beta-D-glucosaminide (1-&gt;4)-beta-linkages in chitin and chitodextrins.</text>
        <dbReference type="EC" id="3.2.1.14"/>
    </reaction>
</comment>
<evidence type="ECO:0000256" key="3">
    <source>
        <dbReference type="ARBA" id="ARBA00022669"/>
    </source>
</evidence>
<dbReference type="GO" id="GO:0008843">
    <property type="term" value="F:endochitinase activity"/>
    <property type="evidence" value="ECO:0007669"/>
    <property type="project" value="UniProtKB-EC"/>
</dbReference>
<dbReference type="PROSITE" id="PS51910">
    <property type="entry name" value="GH18_2"/>
    <property type="match status" value="1"/>
</dbReference>
<dbReference type="FunFam" id="3.20.20.80:FF:000309">
    <property type="entry name" value="G-type lectin S-receptor-like serine/threonine-protein kinase"/>
    <property type="match status" value="1"/>
</dbReference>
<evidence type="ECO:0000256" key="2">
    <source>
        <dbReference type="ARBA" id="ARBA00012729"/>
    </source>
</evidence>
<dbReference type="SUPFAM" id="SSF51445">
    <property type="entry name" value="(Trans)glycosidases"/>
    <property type="match status" value="1"/>
</dbReference>